<accession>A0A4D9CU36</accession>
<feature type="region of interest" description="Disordered" evidence="1">
    <location>
        <begin position="142"/>
        <end position="289"/>
    </location>
</feature>
<feature type="region of interest" description="Disordered" evidence="1">
    <location>
        <begin position="428"/>
        <end position="494"/>
    </location>
</feature>
<dbReference type="AlphaFoldDB" id="A0A4D9CU36"/>
<sequence length="494" mass="52607">MSGFYGNNPFDMLDSGVTGTPSGTQSESKPIPQATSQQQHAETLDDLINPFAVLGLDNDGKSSSTSLPHPQASGAGCLPSQAPSAATCPPPQLVAPQPVAMLQALTPTSQSLQPRVHPSSQSIFQPPAPIFTQQVYTPSVSPAFGSSPSSAYGQASPAYGSYSPTSPAFDSSLHTGKLGYLSPSPSPVGSGGSAKVVTDADLTLFAGPPRSPTPAPASPTPITPHLQHGAPPATSHKVNDGWDNDDFGISWDASEATSAETQPEKPEPAAPVEDRFRQGSAVESPYASRGKTLSPTEAAIAAEHRTEGTILARISVRTLIVKEWKDTFWTINKGKLLLYRSREDFLYNPVGVMVKKDIPLCDNLRCSEVTCKPYKGYGDLYHFTLEEMLDYGPSLVAKFASRRAKIVRELRAVIVAYIIAERKKRLRARRRSPGSPRVYSSSPYAQGGDYRQHQRSPTVGRTGPRTASPKAESEASGASGAGGLDKYAKWGQIS</sequence>
<evidence type="ECO:0008006" key="4">
    <source>
        <dbReference type="Google" id="ProtNLM"/>
    </source>
</evidence>
<feature type="compositionally biased region" description="Polar residues" evidence="1">
    <location>
        <begin position="105"/>
        <end position="124"/>
    </location>
</feature>
<organism evidence="2 3">
    <name type="scientific">Nannochloropsis salina CCMP1776</name>
    <dbReference type="NCBI Taxonomy" id="1027361"/>
    <lineage>
        <taxon>Eukaryota</taxon>
        <taxon>Sar</taxon>
        <taxon>Stramenopiles</taxon>
        <taxon>Ochrophyta</taxon>
        <taxon>Eustigmatophyceae</taxon>
        <taxon>Eustigmatales</taxon>
        <taxon>Monodopsidaceae</taxon>
        <taxon>Microchloropsis</taxon>
        <taxon>Microchloropsis salina</taxon>
    </lineage>
</organism>
<feature type="region of interest" description="Disordered" evidence="1">
    <location>
        <begin position="1"/>
        <end position="93"/>
    </location>
</feature>
<reference evidence="2 3" key="1">
    <citation type="submission" date="2019-01" db="EMBL/GenBank/DDBJ databases">
        <title>Nuclear Genome Assembly of the Microalgal Biofuel strain Nannochloropsis salina CCMP1776.</title>
        <authorList>
            <person name="Hovde B."/>
        </authorList>
    </citation>
    <scope>NUCLEOTIDE SEQUENCE [LARGE SCALE GENOMIC DNA]</scope>
    <source>
        <strain evidence="2 3">CCMP1776</strain>
    </source>
</reference>
<feature type="region of interest" description="Disordered" evidence="1">
    <location>
        <begin position="105"/>
        <end position="127"/>
    </location>
</feature>
<gene>
    <name evidence="2" type="ORF">NSK_007636</name>
</gene>
<name>A0A4D9CU36_9STRA</name>
<keyword evidence="3" id="KW-1185">Reference proteome</keyword>
<feature type="compositionally biased region" description="Pro residues" evidence="1">
    <location>
        <begin position="209"/>
        <end position="222"/>
    </location>
</feature>
<protein>
    <recommendedName>
        <fullName evidence="4">PH domain-containing protein</fullName>
    </recommendedName>
</protein>
<dbReference type="EMBL" id="SDOX01000145">
    <property type="protein sequence ID" value="TFJ80993.1"/>
    <property type="molecule type" value="Genomic_DNA"/>
</dbReference>
<dbReference type="Proteomes" id="UP000355283">
    <property type="component" value="Unassembled WGS sequence"/>
</dbReference>
<dbReference type="OrthoDB" id="47695at2759"/>
<proteinExistence type="predicted"/>
<feature type="compositionally biased region" description="Polar residues" evidence="1">
    <location>
        <begin position="162"/>
        <end position="174"/>
    </location>
</feature>
<evidence type="ECO:0000256" key="1">
    <source>
        <dbReference type="SAM" id="MobiDB-lite"/>
    </source>
</evidence>
<evidence type="ECO:0000313" key="2">
    <source>
        <dbReference type="EMBL" id="TFJ80993.1"/>
    </source>
</evidence>
<evidence type="ECO:0000313" key="3">
    <source>
        <dbReference type="Proteomes" id="UP000355283"/>
    </source>
</evidence>
<comment type="caution">
    <text evidence="2">The sequence shown here is derived from an EMBL/GenBank/DDBJ whole genome shotgun (WGS) entry which is preliminary data.</text>
</comment>
<feature type="compositionally biased region" description="Basic and acidic residues" evidence="1">
    <location>
        <begin position="262"/>
        <end position="277"/>
    </location>
</feature>
<feature type="compositionally biased region" description="Polar residues" evidence="1">
    <location>
        <begin position="17"/>
        <end position="41"/>
    </location>
</feature>